<dbReference type="InterPro" id="IPR012910">
    <property type="entry name" value="Plug_dom"/>
</dbReference>
<sequence>MTIKKPLTLAIAMANIAVASAWAQEASNQEDDWALEEVTVTATKRETNLMETPVAISAFTQEELDRQGIKNVKDLGSTIPNVDIGYDASQSSPVISMRGVRSTNTTEFGDPAVGLHFDGIYSSRPQSAMAMMFDSERVEAMRGPQGTLYGRNSTVGAINVISKRPVINEFEGSVGVELGRWNQELVKGVINIPVSDTFALRASFMDETRDSYLTGFYDVNQWDNRYIDADSVGAGVLADNAITTFIQANNAEGATDYQLVRADAEDFYGNVDQQAVRIGALWEPTDDISWYAVAEHYQDSSAGGINTIDCEKAEQREDGTTCETYYGSGADEYTVAVNVPGELDLTMTSFRSNFRWDFSDTMAFVYNTGYAVQERSNLIDIDAGRNTWDMSMSITDSENVSYSHELQLQSTGDGPLQWITGLFYFHETTDLNGYFLASLDNAVFWRQPDRTIEASAVFAQATYDLTDTLHLTVGGRYTEDEKSDVGGNNLSCTRDWSTESDEEYGCFPAYLQGTFNSFSTNHFADSSIYTIDTYNDASKSWDSSDFRIGLDYDLTDEVMLYAYVASGFKSGGLGDVVIQYEQDPDTAEYIYDDEGNRVVQQVIDTSYDEEKVITWELGAKGTFLDGRLNLASTFFFSDYKDMQLAAPDTAYSYYAVEREGENAGEITTEPVVIYLTKNAASAEIMGLELEFDWAPYPNGRISGFATWMQTEITSDFQNRWNFNNQALFEISDYGLAHDNTNEELFRNLKGNELPVSPEFSFTINYDHTFELAQGGAIIPFIGIHWEDESYLTYWNVDKHDFPTGDTSAFDDSRDSFWMVSASVKYVSPDDQWNVEAFGNNLTDEIVPYYADGSDGLVSGPFSTPMSYGVRFNYNF</sequence>
<dbReference type="PANTHER" id="PTHR32552:SF81">
    <property type="entry name" value="TONB-DEPENDENT OUTER MEMBRANE RECEPTOR"/>
    <property type="match status" value="1"/>
</dbReference>
<evidence type="ECO:0000256" key="9">
    <source>
        <dbReference type="ARBA" id="ARBA00023136"/>
    </source>
</evidence>
<protein>
    <submittedName>
        <fullName evidence="16">TonB-dependent receptor</fullName>
    </submittedName>
</protein>
<dbReference type="Gene3D" id="2.170.130.10">
    <property type="entry name" value="TonB-dependent receptor, plug domain"/>
    <property type="match status" value="1"/>
</dbReference>
<dbReference type="Proteomes" id="UP001055658">
    <property type="component" value="Chromosome"/>
</dbReference>
<keyword evidence="16" id="KW-0675">Receptor</keyword>
<dbReference type="InterPro" id="IPR037066">
    <property type="entry name" value="Plug_dom_sf"/>
</dbReference>
<dbReference type="InterPro" id="IPR036942">
    <property type="entry name" value="Beta-barrel_TonB_sf"/>
</dbReference>
<evidence type="ECO:0000256" key="13">
    <source>
        <dbReference type="SAM" id="SignalP"/>
    </source>
</evidence>
<keyword evidence="13" id="KW-0732">Signal</keyword>
<evidence type="ECO:0000313" key="17">
    <source>
        <dbReference type="Proteomes" id="UP001055658"/>
    </source>
</evidence>
<keyword evidence="4" id="KW-0410">Iron transport</keyword>
<evidence type="ECO:0000256" key="10">
    <source>
        <dbReference type="ARBA" id="ARBA00023237"/>
    </source>
</evidence>
<dbReference type="Pfam" id="PF00593">
    <property type="entry name" value="TonB_dep_Rec_b-barrel"/>
    <property type="match status" value="1"/>
</dbReference>
<name>A0ABY4VGM3_9GAMM</name>
<evidence type="ECO:0000256" key="12">
    <source>
        <dbReference type="RuleBase" id="RU003357"/>
    </source>
</evidence>
<dbReference type="Pfam" id="PF07715">
    <property type="entry name" value="Plug"/>
    <property type="match status" value="1"/>
</dbReference>
<evidence type="ECO:0000256" key="4">
    <source>
        <dbReference type="ARBA" id="ARBA00022496"/>
    </source>
</evidence>
<evidence type="ECO:0000256" key="11">
    <source>
        <dbReference type="PROSITE-ProRule" id="PRU01360"/>
    </source>
</evidence>
<keyword evidence="8 12" id="KW-0798">TonB box</keyword>
<evidence type="ECO:0000256" key="5">
    <source>
        <dbReference type="ARBA" id="ARBA00022692"/>
    </source>
</evidence>
<keyword evidence="3 11" id="KW-1134">Transmembrane beta strand</keyword>
<evidence type="ECO:0000256" key="8">
    <source>
        <dbReference type="ARBA" id="ARBA00023077"/>
    </source>
</evidence>
<dbReference type="EMBL" id="CP092418">
    <property type="protein sequence ID" value="USD23437.1"/>
    <property type="molecule type" value="Genomic_DNA"/>
</dbReference>
<evidence type="ECO:0000256" key="3">
    <source>
        <dbReference type="ARBA" id="ARBA00022452"/>
    </source>
</evidence>
<comment type="similarity">
    <text evidence="11 12">Belongs to the TonB-dependent receptor family.</text>
</comment>
<dbReference type="PROSITE" id="PS52016">
    <property type="entry name" value="TONB_DEPENDENT_REC_3"/>
    <property type="match status" value="1"/>
</dbReference>
<accession>A0ABY4VGM3</accession>
<organism evidence="16 17">
    <name type="scientific">Microbulbifer variabilis</name>
    <dbReference type="NCBI Taxonomy" id="266805"/>
    <lineage>
        <taxon>Bacteria</taxon>
        <taxon>Pseudomonadati</taxon>
        <taxon>Pseudomonadota</taxon>
        <taxon>Gammaproteobacteria</taxon>
        <taxon>Cellvibrionales</taxon>
        <taxon>Microbulbiferaceae</taxon>
        <taxon>Microbulbifer</taxon>
    </lineage>
</organism>
<comment type="subcellular location">
    <subcellularLocation>
        <location evidence="1 11">Cell outer membrane</location>
        <topology evidence="1 11">Multi-pass membrane protein</topology>
    </subcellularLocation>
</comment>
<keyword evidence="5 11" id="KW-0812">Transmembrane</keyword>
<keyword evidence="10 11" id="KW-0998">Cell outer membrane</keyword>
<dbReference type="InterPro" id="IPR039426">
    <property type="entry name" value="TonB-dep_rcpt-like"/>
</dbReference>
<keyword evidence="9 11" id="KW-0472">Membrane</keyword>
<feature type="signal peptide" evidence="13">
    <location>
        <begin position="1"/>
        <end position="23"/>
    </location>
</feature>
<dbReference type="RefSeq" id="WP_252085783.1">
    <property type="nucleotide sequence ID" value="NZ_CP092418.1"/>
</dbReference>
<keyword evidence="2 11" id="KW-0813">Transport</keyword>
<dbReference type="Gene3D" id="2.40.170.20">
    <property type="entry name" value="TonB-dependent receptor, beta-barrel domain"/>
    <property type="match status" value="1"/>
</dbReference>
<keyword evidence="7" id="KW-0406">Ion transport</keyword>
<evidence type="ECO:0000256" key="1">
    <source>
        <dbReference type="ARBA" id="ARBA00004571"/>
    </source>
</evidence>
<evidence type="ECO:0000259" key="15">
    <source>
        <dbReference type="Pfam" id="PF07715"/>
    </source>
</evidence>
<evidence type="ECO:0000256" key="7">
    <source>
        <dbReference type="ARBA" id="ARBA00023065"/>
    </source>
</evidence>
<keyword evidence="6" id="KW-0408">Iron</keyword>
<evidence type="ECO:0000313" key="16">
    <source>
        <dbReference type="EMBL" id="USD23437.1"/>
    </source>
</evidence>
<dbReference type="SUPFAM" id="SSF56935">
    <property type="entry name" value="Porins"/>
    <property type="match status" value="1"/>
</dbReference>
<evidence type="ECO:0000259" key="14">
    <source>
        <dbReference type="Pfam" id="PF00593"/>
    </source>
</evidence>
<gene>
    <name evidence="16" type="ORF">MJO52_09935</name>
</gene>
<evidence type="ECO:0000256" key="2">
    <source>
        <dbReference type="ARBA" id="ARBA00022448"/>
    </source>
</evidence>
<feature type="domain" description="TonB-dependent receptor plug" evidence="15">
    <location>
        <begin position="49"/>
        <end position="156"/>
    </location>
</feature>
<feature type="chain" id="PRO_5045818145" evidence="13">
    <location>
        <begin position="24"/>
        <end position="875"/>
    </location>
</feature>
<feature type="domain" description="TonB-dependent receptor-like beta-barrel" evidence="14">
    <location>
        <begin position="344"/>
        <end position="841"/>
    </location>
</feature>
<evidence type="ECO:0000256" key="6">
    <source>
        <dbReference type="ARBA" id="ARBA00023004"/>
    </source>
</evidence>
<keyword evidence="17" id="KW-1185">Reference proteome</keyword>
<dbReference type="InterPro" id="IPR000531">
    <property type="entry name" value="Beta-barrel_TonB"/>
</dbReference>
<dbReference type="PANTHER" id="PTHR32552">
    <property type="entry name" value="FERRICHROME IRON RECEPTOR-RELATED"/>
    <property type="match status" value="1"/>
</dbReference>
<proteinExistence type="inferred from homology"/>
<reference evidence="16" key="1">
    <citation type="submission" date="2022-02" db="EMBL/GenBank/DDBJ databases">
        <title>Coral-associated bacteria.</title>
        <authorList>
            <person name="Tang K."/>
            <person name="Wang X."/>
        </authorList>
    </citation>
    <scope>NUCLEOTIDE SEQUENCE</scope>
    <source>
        <strain evidence="16">SCSIO 43006</strain>
    </source>
</reference>